<dbReference type="EnsemblPlants" id="AET1Gv20936600.2">
    <property type="protein sequence ID" value="AET1Gv20936600.2"/>
    <property type="gene ID" value="AET1Gv20936600"/>
</dbReference>
<comment type="subcellular location">
    <subcellularLocation>
        <location evidence="1">Nucleus</location>
    </subcellularLocation>
</comment>
<keyword evidence="1" id="KW-0479">Metal-binding</keyword>
<dbReference type="GO" id="GO:0008310">
    <property type="term" value="F:single-stranded DNA 3'-5' DNA exonuclease activity"/>
    <property type="evidence" value="ECO:0007669"/>
    <property type="project" value="TreeGrafter"/>
</dbReference>
<dbReference type="GO" id="GO:0003887">
    <property type="term" value="F:DNA-directed DNA polymerase activity"/>
    <property type="evidence" value="ECO:0007669"/>
    <property type="project" value="UniProtKB-KW"/>
</dbReference>
<dbReference type="GO" id="GO:0006287">
    <property type="term" value="P:base-excision repair, gap-filling"/>
    <property type="evidence" value="ECO:0007669"/>
    <property type="project" value="TreeGrafter"/>
</dbReference>
<evidence type="ECO:0000259" key="2">
    <source>
        <dbReference type="Pfam" id="PF22634"/>
    </source>
</evidence>
<keyword evidence="1" id="KW-0808">Transferase</keyword>
<proteinExistence type="inferred from homology"/>
<organism evidence="3 4">
    <name type="scientific">Aegilops tauschii subsp. strangulata</name>
    <name type="common">Goatgrass</name>
    <dbReference type="NCBI Taxonomy" id="200361"/>
    <lineage>
        <taxon>Eukaryota</taxon>
        <taxon>Viridiplantae</taxon>
        <taxon>Streptophyta</taxon>
        <taxon>Embryophyta</taxon>
        <taxon>Tracheophyta</taxon>
        <taxon>Spermatophyta</taxon>
        <taxon>Magnoliopsida</taxon>
        <taxon>Liliopsida</taxon>
        <taxon>Poales</taxon>
        <taxon>Poaceae</taxon>
        <taxon>BOP clade</taxon>
        <taxon>Pooideae</taxon>
        <taxon>Triticodae</taxon>
        <taxon>Triticeae</taxon>
        <taxon>Triticinae</taxon>
        <taxon>Aegilops</taxon>
    </lineage>
</organism>
<reference evidence="3" key="3">
    <citation type="journal article" date="2017" name="Nature">
        <title>Genome sequence of the progenitor of the wheat D genome Aegilops tauschii.</title>
        <authorList>
            <person name="Luo M.C."/>
            <person name="Gu Y.Q."/>
            <person name="Puiu D."/>
            <person name="Wang H."/>
            <person name="Twardziok S.O."/>
            <person name="Deal K.R."/>
            <person name="Huo N."/>
            <person name="Zhu T."/>
            <person name="Wang L."/>
            <person name="Wang Y."/>
            <person name="McGuire P.E."/>
            <person name="Liu S."/>
            <person name="Long H."/>
            <person name="Ramasamy R.K."/>
            <person name="Rodriguez J.C."/>
            <person name="Van S.L."/>
            <person name="Yuan L."/>
            <person name="Wang Z."/>
            <person name="Xia Z."/>
            <person name="Xiao L."/>
            <person name="Anderson O.D."/>
            <person name="Ouyang S."/>
            <person name="Liang Y."/>
            <person name="Zimin A.V."/>
            <person name="Pertea G."/>
            <person name="Qi P."/>
            <person name="Bennetzen J.L."/>
            <person name="Dai X."/>
            <person name="Dawson M.W."/>
            <person name="Muller H.G."/>
            <person name="Kugler K."/>
            <person name="Rivarola-Duarte L."/>
            <person name="Spannagl M."/>
            <person name="Mayer K.F.X."/>
            <person name="Lu F.H."/>
            <person name="Bevan M.W."/>
            <person name="Leroy P."/>
            <person name="Li P."/>
            <person name="You F.M."/>
            <person name="Sun Q."/>
            <person name="Liu Z."/>
            <person name="Lyons E."/>
            <person name="Wicker T."/>
            <person name="Salzberg S.L."/>
            <person name="Devos K.M."/>
            <person name="Dvorak J."/>
        </authorList>
    </citation>
    <scope>NUCLEOTIDE SEQUENCE [LARGE SCALE GENOMIC DNA]</scope>
    <source>
        <strain evidence="3">cv. AL8/78</strain>
    </source>
</reference>
<dbReference type="Proteomes" id="UP000015105">
    <property type="component" value="Chromosome 1D"/>
</dbReference>
<dbReference type="GO" id="GO:0008622">
    <property type="term" value="C:epsilon DNA polymerase complex"/>
    <property type="evidence" value="ECO:0007669"/>
    <property type="project" value="InterPro"/>
</dbReference>
<dbReference type="Gramene" id="AET1Gv20936600.3">
    <property type="protein sequence ID" value="AET1Gv20936600.3"/>
    <property type="gene ID" value="AET1Gv20936600"/>
</dbReference>
<evidence type="ECO:0000313" key="3">
    <source>
        <dbReference type="EnsemblPlants" id="AET1Gv20936600.3"/>
    </source>
</evidence>
<keyword evidence="1" id="KW-0411">Iron-sulfur</keyword>
<sequence>DQGIDISELLGFIRESSAMSESLVDYGEQKPCAVTRTTAKTLAEFLGVSMVKDKGMHCQYIVARESQAPLVSECAVPVAVFETDAEIAKFIYENGAKSPRKQTSDLLLIGLTTSST</sequence>
<dbReference type="Gramene" id="AET1Gv20936600.2">
    <property type="protein sequence ID" value="AET1Gv20936600.2"/>
    <property type="gene ID" value="AET1Gv20936600"/>
</dbReference>
<protein>
    <recommendedName>
        <fullName evidence="1">DNA polymerase epsilon catalytic subunit</fullName>
        <ecNumber evidence="1">2.7.7.7</ecNumber>
    </recommendedName>
</protein>
<dbReference type="GO" id="GO:0051539">
    <property type="term" value="F:4 iron, 4 sulfur cluster binding"/>
    <property type="evidence" value="ECO:0007669"/>
    <property type="project" value="UniProtKB-KW"/>
</dbReference>
<feature type="domain" description="DNA polymerase epsilon ,catalytic subunit A thumb" evidence="2">
    <location>
        <begin position="4"/>
        <end position="103"/>
    </location>
</feature>
<dbReference type="GO" id="GO:0006272">
    <property type="term" value="P:leading strand elongation"/>
    <property type="evidence" value="ECO:0007669"/>
    <property type="project" value="TreeGrafter"/>
</dbReference>
<dbReference type="STRING" id="200361.A0A452ZVC5"/>
<keyword evidence="4" id="KW-1185">Reference proteome</keyword>
<dbReference type="PANTHER" id="PTHR10670:SF0">
    <property type="entry name" value="DNA POLYMERASE EPSILON CATALYTIC SUBUNIT A"/>
    <property type="match status" value="1"/>
</dbReference>
<evidence type="ECO:0000256" key="1">
    <source>
        <dbReference type="RuleBase" id="RU365029"/>
    </source>
</evidence>
<dbReference type="InterPro" id="IPR029703">
    <property type="entry name" value="POL2"/>
</dbReference>
<reference evidence="4" key="1">
    <citation type="journal article" date="2014" name="Science">
        <title>Ancient hybridizations among the ancestral genomes of bread wheat.</title>
        <authorList>
            <consortium name="International Wheat Genome Sequencing Consortium,"/>
            <person name="Marcussen T."/>
            <person name="Sandve S.R."/>
            <person name="Heier L."/>
            <person name="Spannagl M."/>
            <person name="Pfeifer M."/>
            <person name="Jakobsen K.S."/>
            <person name="Wulff B.B."/>
            <person name="Steuernagel B."/>
            <person name="Mayer K.F."/>
            <person name="Olsen O.A."/>
        </authorList>
    </citation>
    <scope>NUCLEOTIDE SEQUENCE [LARGE SCALE GENOMIC DNA]</scope>
    <source>
        <strain evidence="4">cv. AL8/78</strain>
    </source>
</reference>
<dbReference type="GO" id="GO:0000278">
    <property type="term" value="P:mitotic cell cycle"/>
    <property type="evidence" value="ECO:0007669"/>
    <property type="project" value="TreeGrafter"/>
</dbReference>
<dbReference type="PANTHER" id="PTHR10670">
    <property type="entry name" value="DNA POLYMERASE EPSILON CATALYTIC SUBUNIT A"/>
    <property type="match status" value="1"/>
</dbReference>
<keyword evidence="1" id="KW-0408">Iron</keyword>
<dbReference type="GO" id="GO:0006297">
    <property type="term" value="P:nucleotide-excision repair, DNA gap filling"/>
    <property type="evidence" value="ECO:0007669"/>
    <property type="project" value="TreeGrafter"/>
</dbReference>
<name>A0A452ZVC5_AEGTS</name>
<dbReference type="InterPro" id="IPR055191">
    <property type="entry name" value="POL2_thumb"/>
</dbReference>
<reference evidence="3" key="5">
    <citation type="journal article" date="2021" name="G3 (Bethesda)">
        <title>Aegilops tauschii genome assembly Aet v5.0 features greater sequence contiguity and improved annotation.</title>
        <authorList>
            <person name="Wang L."/>
            <person name="Zhu T."/>
            <person name="Rodriguez J.C."/>
            <person name="Deal K.R."/>
            <person name="Dubcovsky J."/>
            <person name="McGuire P.E."/>
            <person name="Lux T."/>
            <person name="Spannagl M."/>
            <person name="Mayer K.F.X."/>
            <person name="Baldrich P."/>
            <person name="Meyers B.C."/>
            <person name="Huo N."/>
            <person name="Gu Y.Q."/>
            <person name="Zhou H."/>
            <person name="Devos K.M."/>
            <person name="Bennetzen J.L."/>
            <person name="Unver T."/>
            <person name="Budak H."/>
            <person name="Gulick P.J."/>
            <person name="Galiba G."/>
            <person name="Kalapos B."/>
            <person name="Nelson D.R."/>
            <person name="Li P."/>
            <person name="You F.M."/>
            <person name="Luo M.C."/>
            <person name="Dvorak J."/>
        </authorList>
    </citation>
    <scope>NUCLEOTIDE SEQUENCE [LARGE SCALE GENOMIC DNA]</scope>
    <source>
        <strain evidence="3">cv. AL8/78</strain>
    </source>
</reference>
<keyword evidence="1" id="KW-0239">DNA-directed DNA polymerase</keyword>
<evidence type="ECO:0000313" key="4">
    <source>
        <dbReference type="Proteomes" id="UP000015105"/>
    </source>
</evidence>
<keyword evidence="1" id="KW-0548">Nucleotidyltransferase</keyword>
<keyword evidence="1" id="KW-0238">DNA-binding</keyword>
<comment type="catalytic activity">
    <reaction evidence="1">
        <text>DNA(n) + a 2'-deoxyribonucleoside 5'-triphosphate = DNA(n+1) + diphosphate</text>
        <dbReference type="Rhea" id="RHEA:22508"/>
        <dbReference type="Rhea" id="RHEA-COMP:17339"/>
        <dbReference type="Rhea" id="RHEA-COMP:17340"/>
        <dbReference type="ChEBI" id="CHEBI:33019"/>
        <dbReference type="ChEBI" id="CHEBI:61560"/>
        <dbReference type="ChEBI" id="CHEBI:173112"/>
        <dbReference type="EC" id="2.7.7.7"/>
    </reaction>
</comment>
<keyword evidence="1" id="KW-0862">Zinc</keyword>
<dbReference type="EnsemblPlants" id="AET1Gv20936600.3">
    <property type="protein sequence ID" value="AET1Gv20936600.3"/>
    <property type="gene ID" value="AET1Gv20936600"/>
</dbReference>
<keyword evidence="1" id="KW-0004">4Fe-4S</keyword>
<comment type="function">
    <text evidence="1">DNA polymerase II participates in chromosomal DNA replication.</text>
</comment>
<keyword evidence="1" id="KW-0863">Zinc-finger</keyword>
<dbReference type="EC" id="2.7.7.7" evidence="1"/>
<comment type="cofactor">
    <cofactor evidence="1">
        <name>[4Fe-4S] cluster</name>
        <dbReference type="ChEBI" id="CHEBI:49883"/>
    </cofactor>
</comment>
<comment type="similarity">
    <text evidence="1">Belongs to the DNA polymerase type-B family.</text>
</comment>
<reference evidence="4" key="2">
    <citation type="journal article" date="2017" name="Nat. Plants">
        <title>The Aegilops tauschii genome reveals multiple impacts of transposons.</title>
        <authorList>
            <person name="Zhao G."/>
            <person name="Zou C."/>
            <person name="Li K."/>
            <person name="Wang K."/>
            <person name="Li T."/>
            <person name="Gao L."/>
            <person name="Zhang X."/>
            <person name="Wang H."/>
            <person name="Yang Z."/>
            <person name="Liu X."/>
            <person name="Jiang W."/>
            <person name="Mao L."/>
            <person name="Kong X."/>
            <person name="Jiao Y."/>
            <person name="Jia J."/>
        </authorList>
    </citation>
    <scope>NUCLEOTIDE SEQUENCE [LARGE SCALE GENOMIC DNA]</scope>
    <source>
        <strain evidence="4">cv. AL8/78</strain>
    </source>
</reference>
<dbReference type="AlphaFoldDB" id="A0A452ZVC5"/>
<keyword evidence="1" id="KW-0235">DNA replication</keyword>
<keyword evidence="1" id="KW-0539">Nucleus</keyword>
<dbReference type="GO" id="GO:0045004">
    <property type="term" value="P:DNA replication proofreading"/>
    <property type="evidence" value="ECO:0007669"/>
    <property type="project" value="TreeGrafter"/>
</dbReference>
<dbReference type="GO" id="GO:0003677">
    <property type="term" value="F:DNA binding"/>
    <property type="evidence" value="ECO:0007669"/>
    <property type="project" value="UniProtKB-KW"/>
</dbReference>
<dbReference type="Pfam" id="PF22634">
    <property type="entry name" value="POL2_thumb"/>
    <property type="match status" value="1"/>
</dbReference>
<dbReference type="GO" id="GO:0008270">
    <property type="term" value="F:zinc ion binding"/>
    <property type="evidence" value="ECO:0007669"/>
    <property type="project" value="UniProtKB-KW"/>
</dbReference>
<reference evidence="3" key="4">
    <citation type="submission" date="2019-03" db="UniProtKB">
        <authorList>
            <consortium name="EnsemblPlants"/>
        </authorList>
    </citation>
    <scope>IDENTIFICATION</scope>
</reference>
<accession>A0A452ZVC5</accession>